<reference evidence="2" key="1">
    <citation type="submission" date="2021-03" db="EMBL/GenBank/DDBJ databases">
        <title>Comparative genomics and phylogenomic investigation of the class Geoglossomycetes provide insights into ecological specialization and systematics.</title>
        <authorList>
            <person name="Melie T."/>
            <person name="Pirro S."/>
            <person name="Miller A.N."/>
            <person name="Quandt A."/>
        </authorList>
    </citation>
    <scope>NUCLEOTIDE SEQUENCE</scope>
    <source>
        <strain evidence="2">CAQ_001_2017</strain>
    </source>
</reference>
<organism evidence="2 3">
    <name type="scientific">Trichoglossum hirsutum</name>
    <dbReference type="NCBI Taxonomy" id="265104"/>
    <lineage>
        <taxon>Eukaryota</taxon>
        <taxon>Fungi</taxon>
        <taxon>Dikarya</taxon>
        <taxon>Ascomycota</taxon>
        <taxon>Pezizomycotina</taxon>
        <taxon>Geoglossomycetes</taxon>
        <taxon>Geoglossales</taxon>
        <taxon>Geoglossaceae</taxon>
        <taxon>Trichoglossum</taxon>
    </lineage>
</organism>
<comment type="caution">
    <text evidence="2">The sequence shown here is derived from an EMBL/GenBank/DDBJ whole genome shotgun (WGS) entry which is preliminary data.</text>
</comment>
<evidence type="ECO:0000313" key="3">
    <source>
        <dbReference type="Proteomes" id="UP000750711"/>
    </source>
</evidence>
<evidence type="ECO:0000256" key="1">
    <source>
        <dbReference type="SAM" id="Phobius"/>
    </source>
</evidence>
<keyword evidence="1" id="KW-0812">Transmembrane</keyword>
<feature type="transmembrane region" description="Helical" evidence="1">
    <location>
        <begin position="103"/>
        <end position="125"/>
    </location>
</feature>
<name>A0A9P8ID53_9PEZI</name>
<proteinExistence type="predicted"/>
<protein>
    <submittedName>
        <fullName evidence="2">Uncharacterized protein</fullName>
    </submittedName>
</protein>
<gene>
    <name evidence="2" type="ORF">GP486_007213</name>
</gene>
<dbReference type="EMBL" id="JAGHQM010001923">
    <property type="protein sequence ID" value="KAH0551567.1"/>
    <property type="molecule type" value="Genomic_DNA"/>
</dbReference>
<sequence length="137" mass="14885">MYCFITCILYYDNILPFLINTGIDGLLLIAVIVVAVTVGKPISYLNCQVISAGFSHTDSSYTFTATIGSDGSTMDKVAVSNGKANYYTWMGNSKSACLEMKSIWGLSIALCILFFLSAISSALLWRRAKAVPKTIDD</sequence>
<keyword evidence="1" id="KW-1133">Transmembrane helix</keyword>
<keyword evidence="3" id="KW-1185">Reference proteome</keyword>
<dbReference type="AlphaFoldDB" id="A0A9P8ID53"/>
<evidence type="ECO:0000313" key="2">
    <source>
        <dbReference type="EMBL" id="KAH0551567.1"/>
    </source>
</evidence>
<feature type="transmembrane region" description="Helical" evidence="1">
    <location>
        <begin position="14"/>
        <end position="36"/>
    </location>
</feature>
<accession>A0A9P8ID53</accession>
<dbReference type="Proteomes" id="UP000750711">
    <property type="component" value="Unassembled WGS sequence"/>
</dbReference>
<keyword evidence="1" id="KW-0472">Membrane</keyword>